<feature type="region of interest" description="Disordered" evidence="1">
    <location>
        <begin position="1"/>
        <end position="184"/>
    </location>
</feature>
<protein>
    <submittedName>
        <fullName evidence="2 3">Uncharacterized protein</fullName>
    </submittedName>
</protein>
<evidence type="ECO:0000313" key="2">
    <source>
        <dbReference type="EMBL" id="OAV93313.1"/>
    </source>
</evidence>
<reference evidence="2" key="2">
    <citation type="submission" date="2016-05" db="EMBL/GenBank/DDBJ databases">
        <title>Comparative analysis highlights variable genome content of wheat rusts and divergence of the mating loci.</title>
        <authorList>
            <person name="Cuomo C.A."/>
            <person name="Bakkeren G."/>
            <person name="Szabo L."/>
            <person name="Khalil H."/>
            <person name="Joly D."/>
            <person name="Goldberg J."/>
            <person name="Young S."/>
            <person name="Zeng Q."/>
            <person name="Fellers J."/>
        </authorList>
    </citation>
    <scope>NUCLEOTIDE SEQUENCE [LARGE SCALE GENOMIC DNA]</scope>
    <source>
        <strain evidence="2">1-1 BBBD Race 1</strain>
    </source>
</reference>
<proteinExistence type="predicted"/>
<feature type="compositionally biased region" description="Basic and acidic residues" evidence="1">
    <location>
        <begin position="90"/>
        <end position="99"/>
    </location>
</feature>
<dbReference type="EnsemblFungi" id="PTTG_27369-t43_1">
    <property type="protein sequence ID" value="PTTG_27369-t43_1-p1"/>
    <property type="gene ID" value="PTTG_27369"/>
</dbReference>
<dbReference type="EMBL" id="ADAS02000052">
    <property type="protein sequence ID" value="OAV93313.1"/>
    <property type="molecule type" value="Genomic_DNA"/>
</dbReference>
<organism evidence="2">
    <name type="scientific">Puccinia triticina (isolate 1-1 / race 1 (BBBD))</name>
    <name type="common">Brown leaf rust fungus</name>
    <dbReference type="NCBI Taxonomy" id="630390"/>
    <lineage>
        <taxon>Eukaryota</taxon>
        <taxon>Fungi</taxon>
        <taxon>Dikarya</taxon>
        <taxon>Basidiomycota</taxon>
        <taxon>Pucciniomycotina</taxon>
        <taxon>Pucciniomycetes</taxon>
        <taxon>Pucciniales</taxon>
        <taxon>Pucciniaceae</taxon>
        <taxon>Puccinia</taxon>
    </lineage>
</organism>
<feature type="compositionally biased region" description="Low complexity" evidence="1">
    <location>
        <begin position="159"/>
        <end position="171"/>
    </location>
</feature>
<feature type="region of interest" description="Disordered" evidence="1">
    <location>
        <begin position="196"/>
        <end position="241"/>
    </location>
</feature>
<feature type="compositionally biased region" description="Low complexity" evidence="1">
    <location>
        <begin position="1"/>
        <end position="13"/>
    </location>
</feature>
<reference evidence="2" key="1">
    <citation type="submission" date="2009-11" db="EMBL/GenBank/DDBJ databases">
        <authorList>
            <consortium name="The Broad Institute Genome Sequencing Platform"/>
            <person name="Ward D."/>
            <person name="Feldgarden M."/>
            <person name="Earl A."/>
            <person name="Young S.K."/>
            <person name="Zeng Q."/>
            <person name="Koehrsen M."/>
            <person name="Alvarado L."/>
            <person name="Berlin A."/>
            <person name="Bochicchio J."/>
            <person name="Borenstein D."/>
            <person name="Chapman S.B."/>
            <person name="Chen Z."/>
            <person name="Engels R."/>
            <person name="Freedman E."/>
            <person name="Gellesch M."/>
            <person name="Goldberg J."/>
            <person name="Griggs A."/>
            <person name="Gujja S."/>
            <person name="Heilman E."/>
            <person name="Heiman D."/>
            <person name="Hepburn T."/>
            <person name="Howarth C."/>
            <person name="Jen D."/>
            <person name="Larson L."/>
            <person name="Lewis B."/>
            <person name="Mehta T."/>
            <person name="Park D."/>
            <person name="Pearson M."/>
            <person name="Roberts A."/>
            <person name="Saif S."/>
            <person name="Shea T."/>
            <person name="Shenoy N."/>
            <person name="Sisk P."/>
            <person name="Stolte C."/>
            <person name="Sykes S."/>
            <person name="Thomson T."/>
            <person name="Walk T."/>
            <person name="White J."/>
            <person name="Yandava C."/>
            <person name="Izard J."/>
            <person name="Baranova O.V."/>
            <person name="Blanton J.M."/>
            <person name="Tanner A.C."/>
            <person name="Dewhirst F.E."/>
            <person name="Haas B."/>
            <person name="Nusbaum C."/>
            <person name="Birren B."/>
        </authorList>
    </citation>
    <scope>NUCLEOTIDE SEQUENCE [LARGE SCALE GENOMIC DNA]</scope>
    <source>
        <strain evidence="2">1-1 BBBD Race 1</strain>
    </source>
</reference>
<feature type="compositionally biased region" description="Low complexity" evidence="1">
    <location>
        <begin position="28"/>
        <end position="42"/>
    </location>
</feature>
<evidence type="ECO:0000313" key="4">
    <source>
        <dbReference type="Proteomes" id="UP000005240"/>
    </source>
</evidence>
<name>A0A180GN06_PUCT1</name>
<dbReference type="VEuPathDB" id="FungiDB:PTTG_27369"/>
<dbReference type="AlphaFoldDB" id="A0A180GN06"/>
<gene>
    <name evidence="2" type="ORF">PTTG_27369</name>
</gene>
<reference evidence="3 4" key="3">
    <citation type="journal article" date="2017" name="G3 (Bethesda)">
        <title>Comparative analysis highlights variable genome content of wheat rusts and divergence of the mating loci.</title>
        <authorList>
            <person name="Cuomo C.A."/>
            <person name="Bakkeren G."/>
            <person name="Khalil H.B."/>
            <person name="Panwar V."/>
            <person name="Joly D."/>
            <person name="Linning R."/>
            <person name="Sakthikumar S."/>
            <person name="Song X."/>
            <person name="Adiconis X."/>
            <person name="Fan L."/>
            <person name="Goldberg J.M."/>
            <person name="Levin J.Z."/>
            <person name="Young S."/>
            <person name="Zeng Q."/>
            <person name="Anikster Y."/>
            <person name="Bruce M."/>
            <person name="Wang M."/>
            <person name="Yin C."/>
            <person name="McCallum B."/>
            <person name="Szabo L.J."/>
            <person name="Hulbert S."/>
            <person name="Chen X."/>
            <person name="Fellers J.P."/>
        </authorList>
    </citation>
    <scope>NUCLEOTIDE SEQUENCE</scope>
    <source>
        <strain evidence="4">Isolate 1-1 / race 1 (BBBD)</strain>
        <strain evidence="3">isolate 1-1 / race 1 (BBBD)</strain>
    </source>
</reference>
<keyword evidence="4" id="KW-1185">Reference proteome</keyword>
<feature type="compositionally biased region" description="Basic residues" evidence="1">
    <location>
        <begin position="205"/>
        <end position="218"/>
    </location>
</feature>
<reference evidence="3" key="4">
    <citation type="submission" date="2025-05" db="UniProtKB">
        <authorList>
            <consortium name="EnsemblFungi"/>
        </authorList>
    </citation>
    <scope>IDENTIFICATION</scope>
    <source>
        <strain evidence="3">isolate 1-1 / race 1 (BBBD)</strain>
    </source>
</reference>
<feature type="compositionally biased region" description="Basic and acidic residues" evidence="1">
    <location>
        <begin position="14"/>
        <end position="27"/>
    </location>
</feature>
<dbReference type="Proteomes" id="UP000005240">
    <property type="component" value="Unassembled WGS sequence"/>
</dbReference>
<evidence type="ECO:0000313" key="3">
    <source>
        <dbReference type="EnsemblFungi" id="PTTG_27369-t43_1-p1"/>
    </source>
</evidence>
<sequence>MSSSSSASVSAFAGEDHSPKPAAKDSSSHVSSCSTRSSTRAGSECKGKKQRKPTADAGTADDQVIWASPPQSQIVGPIHLLKLSSPDGSTGDHDPDGRPLRAPARLGGPPTAITSAIPLVGTTMLDSAEPHPEPRPAPAAPHLAKDRAKRKRTPDEQQPPATTTPPAGDCQPDPPPKLAGWNRKTIPQLTSIFIARPRSSALFRLPKRPSHRSKKLSCSHRIIFGRRPASSSKPRPRTRPS</sequence>
<evidence type="ECO:0000256" key="1">
    <source>
        <dbReference type="SAM" id="MobiDB-lite"/>
    </source>
</evidence>
<accession>A0A180GN06</accession>